<accession>A0A8I0MVE7</accession>
<dbReference type="SUPFAM" id="SSF52540">
    <property type="entry name" value="P-loop containing nucleoside triphosphate hydrolases"/>
    <property type="match status" value="1"/>
</dbReference>
<name>A0A8I0MVE7_9GAMM</name>
<reference evidence="2 3" key="1">
    <citation type="submission" date="2015-06" db="EMBL/GenBank/DDBJ databases">
        <title>Genome sequence of Pseudoalteromonas peptidolytica.</title>
        <authorList>
            <person name="Xie B.-B."/>
            <person name="Rong J.-C."/>
            <person name="Qin Q.-L."/>
            <person name="Zhang Y.-Z."/>
        </authorList>
    </citation>
    <scope>NUCLEOTIDE SEQUENCE [LARGE SCALE GENOMIC DNA]</scope>
    <source>
        <strain evidence="2 3">F12-50-A1</strain>
    </source>
</reference>
<evidence type="ECO:0000313" key="2">
    <source>
        <dbReference type="EMBL" id="MBE0346077.1"/>
    </source>
</evidence>
<dbReference type="InterPro" id="IPR041685">
    <property type="entry name" value="AAA_GajA/Old/RecF-like"/>
</dbReference>
<dbReference type="InterPro" id="IPR027417">
    <property type="entry name" value="P-loop_NTPase"/>
</dbReference>
<dbReference type="Gene3D" id="3.40.50.300">
    <property type="entry name" value="P-loop containing nucleotide triphosphate hydrolases"/>
    <property type="match status" value="1"/>
</dbReference>
<dbReference type="EMBL" id="AQHF01000020">
    <property type="protein sequence ID" value="MBE0346077.1"/>
    <property type="molecule type" value="Genomic_DNA"/>
</dbReference>
<protein>
    <recommendedName>
        <fullName evidence="1">Endonuclease GajA/Old nuclease/RecF-like AAA domain-containing protein</fullName>
    </recommendedName>
</protein>
<proteinExistence type="predicted"/>
<feature type="domain" description="Endonuclease GajA/Old nuclease/RecF-like AAA" evidence="1">
    <location>
        <begin position="53"/>
        <end position="155"/>
    </location>
</feature>
<dbReference type="Pfam" id="PF13175">
    <property type="entry name" value="AAA_15"/>
    <property type="match status" value="1"/>
</dbReference>
<dbReference type="AlphaFoldDB" id="A0A8I0MVE7"/>
<dbReference type="Proteomes" id="UP000660708">
    <property type="component" value="Unassembled WGS sequence"/>
</dbReference>
<sequence length="195" mass="22520">MCSCVSEHVQKDEVSTVMTSKNKSVFIDSIYFTNIRGLDNCHGQDEAGYERSYGDFIEFRKVNILIGENGSGKSTILDIINALSQPDLLASLPKDNLKKYEKIKLNINLLIDDNKHELRYRYSPVFGGLKKKEFQLHFDIYGSDLNDLGYTLFDSYRKRRLTTIYRSLFKKGVNHANIFSFNNRTTLKQNNTDTH</sequence>
<gene>
    <name evidence="2" type="ORF">PPEP_a1099</name>
</gene>
<organism evidence="2 3">
    <name type="scientific">Pseudoalteromonas peptidolytica F12-50-A1</name>
    <dbReference type="NCBI Taxonomy" id="1315280"/>
    <lineage>
        <taxon>Bacteria</taxon>
        <taxon>Pseudomonadati</taxon>
        <taxon>Pseudomonadota</taxon>
        <taxon>Gammaproteobacteria</taxon>
        <taxon>Alteromonadales</taxon>
        <taxon>Pseudoalteromonadaceae</taxon>
        <taxon>Pseudoalteromonas</taxon>
    </lineage>
</organism>
<comment type="caution">
    <text evidence="2">The sequence shown here is derived from an EMBL/GenBank/DDBJ whole genome shotgun (WGS) entry which is preliminary data.</text>
</comment>
<evidence type="ECO:0000259" key="1">
    <source>
        <dbReference type="Pfam" id="PF13175"/>
    </source>
</evidence>
<keyword evidence="3" id="KW-1185">Reference proteome</keyword>
<evidence type="ECO:0000313" key="3">
    <source>
        <dbReference type="Proteomes" id="UP000660708"/>
    </source>
</evidence>